<proteinExistence type="predicted"/>
<keyword evidence="2" id="KW-0223">Dioxygenase</keyword>
<dbReference type="InterPro" id="IPR037151">
    <property type="entry name" value="AlkB-like_sf"/>
</dbReference>
<comment type="caution">
    <text evidence="2">The sequence shown here is derived from an EMBL/GenBank/DDBJ whole genome shotgun (WGS) entry which is preliminary data.</text>
</comment>
<dbReference type="EMBL" id="LUCM01007998">
    <property type="protein sequence ID" value="KAA0189093.1"/>
    <property type="molecule type" value="Genomic_DNA"/>
</dbReference>
<accession>A0A8E0RRR9</accession>
<name>A0A8E0RRR9_9TREM</name>
<dbReference type="AlphaFoldDB" id="A0A8E0RRR9"/>
<dbReference type="OrthoDB" id="28127at2759"/>
<dbReference type="PANTHER" id="PTHR21052:SF0">
    <property type="entry name" value="ALPHA-KETOGLUTARATE-DEPENDENT DIOXYGENASE ALKB HOMOLOG 7, MITOCHONDRIAL"/>
    <property type="match status" value="1"/>
</dbReference>
<dbReference type="GO" id="GO:0051213">
    <property type="term" value="F:dioxygenase activity"/>
    <property type="evidence" value="ECO:0007669"/>
    <property type="project" value="UniProtKB-KW"/>
</dbReference>
<keyword evidence="3" id="KW-1185">Reference proteome</keyword>
<dbReference type="InterPro" id="IPR032870">
    <property type="entry name" value="ALKBH7-like"/>
</dbReference>
<dbReference type="GO" id="GO:0006631">
    <property type="term" value="P:fatty acid metabolic process"/>
    <property type="evidence" value="ECO:0007669"/>
    <property type="project" value="TreeGrafter"/>
</dbReference>
<dbReference type="GO" id="GO:0006974">
    <property type="term" value="P:DNA damage response"/>
    <property type="evidence" value="ECO:0007669"/>
    <property type="project" value="InterPro"/>
</dbReference>
<protein>
    <submittedName>
        <fullName evidence="2">Alpha-ketoglutarate-dependent dioxygenase alkB 7</fullName>
    </submittedName>
</protein>
<dbReference type="Gene3D" id="2.60.120.590">
    <property type="entry name" value="Alpha-ketoglutarate-dependent dioxygenase AlkB-like"/>
    <property type="match status" value="1"/>
</dbReference>
<gene>
    <name evidence="2" type="ORF">FBUS_10152</name>
</gene>
<dbReference type="PANTHER" id="PTHR21052">
    <property type="entry name" value="SPERMATOGENESIS ASSOCIATED 11-RELATED"/>
    <property type="match status" value="1"/>
</dbReference>
<comment type="cofactor">
    <cofactor evidence="1">
        <name>Fe(2+)</name>
        <dbReference type="ChEBI" id="CHEBI:29033"/>
    </cofactor>
</comment>
<evidence type="ECO:0000313" key="2">
    <source>
        <dbReference type="EMBL" id="KAA0189093.1"/>
    </source>
</evidence>
<keyword evidence="2" id="KW-0560">Oxidoreductase</keyword>
<organism evidence="2 3">
    <name type="scientific">Fasciolopsis buskii</name>
    <dbReference type="NCBI Taxonomy" id="27845"/>
    <lineage>
        <taxon>Eukaryota</taxon>
        <taxon>Metazoa</taxon>
        <taxon>Spiralia</taxon>
        <taxon>Lophotrochozoa</taxon>
        <taxon>Platyhelminthes</taxon>
        <taxon>Trematoda</taxon>
        <taxon>Digenea</taxon>
        <taxon>Plagiorchiida</taxon>
        <taxon>Echinostomata</taxon>
        <taxon>Echinostomatoidea</taxon>
        <taxon>Fasciolidae</taxon>
        <taxon>Fasciolopsis</taxon>
    </lineage>
</organism>
<dbReference type="Proteomes" id="UP000728185">
    <property type="component" value="Unassembled WGS sequence"/>
</dbReference>
<sequence length="300" mass="34034">MLRCLGAAILRPFVRRLSQKSPELKEVAFKWNSSDNILASVVLSELIFRPNFVSATEESSLVAELDTHLSKHRYEDAHWDYAITHYRETERKQWQNINRPVINRLKQFTVDCLRGPLSDRVEEIILPLIHVLDLSEEGEIKPHIDSVRSLCCGLCVKTNSRVFQPTDESPPIFPLVQYCGDCIAVVSLLSDSVLRLAVAPAEEVVGIPSTHLHLLQVKLPPAPSYIDIYIPRRSIYVMRGASRYLMTHAILPQSEVCQLRHDFPLSGTYSAVRSRRISVICRTRALDIVELPKLEDAKSS</sequence>
<dbReference type="GO" id="GO:0005759">
    <property type="term" value="C:mitochondrial matrix"/>
    <property type="evidence" value="ECO:0007669"/>
    <property type="project" value="TreeGrafter"/>
</dbReference>
<reference evidence="2" key="1">
    <citation type="submission" date="2019-05" db="EMBL/GenBank/DDBJ databases">
        <title>Annotation for the trematode Fasciolopsis buski.</title>
        <authorList>
            <person name="Choi Y.-J."/>
        </authorList>
    </citation>
    <scope>NUCLEOTIDE SEQUENCE</scope>
    <source>
        <strain evidence="2">HT</strain>
        <tissue evidence="2">Whole worm</tissue>
    </source>
</reference>
<evidence type="ECO:0000256" key="1">
    <source>
        <dbReference type="ARBA" id="ARBA00001954"/>
    </source>
</evidence>
<dbReference type="SUPFAM" id="SSF51197">
    <property type="entry name" value="Clavaminate synthase-like"/>
    <property type="match status" value="1"/>
</dbReference>
<evidence type="ECO:0000313" key="3">
    <source>
        <dbReference type="Proteomes" id="UP000728185"/>
    </source>
</evidence>